<dbReference type="AlphaFoldDB" id="A0A401VZ05"/>
<keyword evidence="2" id="KW-1185">Reference proteome</keyword>
<comment type="caution">
    <text evidence="1">The sequence shown here is derived from an EMBL/GenBank/DDBJ whole genome shotgun (WGS) entry which is preliminary data.</text>
</comment>
<accession>A0A401VZ05</accession>
<protein>
    <submittedName>
        <fullName evidence="1">Uncharacterized protein</fullName>
    </submittedName>
</protein>
<dbReference type="RefSeq" id="WP_125053723.1">
    <property type="nucleotide sequence ID" value="NZ_BHZD01000001.1"/>
</dbReference>
<evidence type="ECO:0000313" key="2">
    <source>
        <dbReference type="Proteomes" id="UP000286746"/>
    </source>
</evidence>
<name>A0A401VZ05_STREY</name>
<reference evidence="1 2" key="1">
    <citation type="submission" date="2018-11" db="EMBL/GenBank/DDBJ databases">
        <title>Whole genome sequence of Streptomyces paromomycinus NBRC 15454(T).</title>
        <authorList>
            <person name="Komaki H."/>
            <person name="Tamura T."/>
        </authorList>
    </citation>
    <scope>NUCLEOTIDE SEQUENCE [LARGE SCALE GENOMIC DNA]</scope>
    <source>
        <strain evidence="1 2">NBRC 15454</strain>
    </source>
</reference>
<dbReference type="EMBL" id="BHZD01000001">
    <property type="protein sequence ID" value="GCD42318.1"/>
    <property type="molecule type" value="Genomic_DNA"/>
</dbReference>
<sequence>MLIAALQRALAVVQIDVVMLKSVVIDMQYGNPTIEESAPEKFLVATKLVDQLVLTCADWTE</sequence>
<proteinExistence type="predicted"/>
<evidence type="ECO:0000313" key="1">
    <source>
        <dbReference type="EMBL" id="GCD42318.1"/>
    </source>
</evidence>
<dbReference type="Proteomes" id="UP000286746">
    <property type="component" value="Unassembled WGS sequence"/>
</dbReference>
<organism evidence="1 2">
    <name type="scientific">Streptomyces paromomycinus</name>
    <name type="common">Streptomyces rimosus subsp. paromomycinus</name>
    <dbReference type="NCBI Taxonomy" id="92743"/>
    <lineage>
        <taxon>Bacteria</taxon>
        <taxon>Bacillati</taxon>
        <taxon>Actinomycetota</taxon>
        <taxon>Actinomycetes</taxon>
        <taxon>Kitasatosporales</taxon>
        <taxon>Streptomycetaceae</taxon>
        <taxon>Streptomyces</taxon>
    </lineage>
</organism>
<gene>
    <name evidence="1" type="ORF">GKJPGBOP_01977</name>
</gene>